<name>A0ABP1S7D8_9HEXA</name>
<organism evidence="2 3">
    <name type="scientific">Orchesella dallaii</name>
    <dbReference type="NCBI Taxonomy" id="48710"/>
    <lineage>
        <taxon>Eukaryota</taxon>
        <taxon>Metazoa</taxon>
        <taxon>Ecdysozoa</taxon>
        <taxon>Arthropoda</taxon>
        <taxon>Hexapoda</taxon>
        <taxon>Collembola</taxon>
        <taxon>Entomobryomorpha</taxon>
        <taxon>Entomobryoidea</taxon>
        <taxon>Orchesellidae</taxon>
        <taxon>Orchesellinae</taxon>
        <taxon>Orchesella</taxon>
    </lineage>
</organism>
<proteinExistence type="predicted"/>
<dbReference type="EMBL" id="CAXLJM020000164">
    <property type="protein sequence ID" value="CAL8145740.1"/>
    <property type="molecule type" value="Genomic_DNA"/>
</dbReference>
<keyword evidence="1" id="KW-0472">Membrane</keyword>
<reference evidence="2 3" key="1">
    <citation type="submission" date="2024-08" db="EMBL/GenBank/DDBJ databases">
        <authorList>
            <person name="Cucini C."/>
            <person name="Frati F."/>
        </authorList>
    </citation>
    <scope>NUCLEOTIDE SEQUENCE [LARGE SCALE GENOMIC DNA]</scope>
</reference>
<gene>
    <name evidence="2" type="ORF">ODALV1_LOCUS30584</name>
</gene>
<evidence type="ECO:0000256" key="1">
    <source>
        <dbReference type="SAM" id="Phobius"/>
    </source>
</evidence>
<dbReference type="Proteomes" id="UP001642540">
    <property type="component" value="Unassembled WGS sequence"/>
</dbReference>
<keyword evidence="1" id="KW-1133">Transmembrane helix</keyword>
<keyword evidence="1" id="KW-0812">Transmembrane</keyword>
<evidence type="ECO:0000313" key="2">
    <source>
        <dbReference type="EMBL" id="CAL8145740.1"/>
    </source>
</evidence>
<comment type="caution">
    <text evidence="2">The sequence shown here is derived from an EMBL/GenBank/DDBJ whole genome shotgun (WGS) entry which is preliminary data.</text>
</comment>
<protein>
    <submittedName>
        <fullName evidence="2">Uncharacterized protein</fullName>
    </submittedName>
</protein>
<evidence type="ECO:0000313" key="3">
    <source>
        <dbReference type="Proteomes" id="UP001642540"/>
    </source>
</evidence>
<keyword evidence="3" id="KW-1185">Reference proteome</keyword>
<sequence>MTLNAIYNSKYGNSEQALFFIFLESFTTNNDQIQMFANLSQFSSFVFHASIVFTSVNSTILGVHCYFCPPNPTRIRLPNTKSFQSLSGLRKYSQHLNGHGYGRHTLIRSAIGKINYIRNCLKIDYSLEKSNWHNLYKELRKHCSPPQPIQYAIIGQVLNTTISITQTDIPDEELNDAACMVHTSSIWRIIGSANAK</sequence>
<feature type="transmembrane region" description="Helical" evidence="1">
    <location>
        <begin position="45"/>
        <end position="67"/>
    </location>
</feature>
<accession>A0ABP1S7D8</accession>